<reference evidence="8" key="1">
    <citation type="submission" date="2017-02" db="EMBL/GenBank/DDBJ databases">
        <authorList>
            <person name="Varghese N."/>
            <person name="Submissions S."/>
        </authorList>
    </citation>
    <scope>NUCLEOTIDE SEQUENCE [LARGE SCALE GENOMIC DNA]</scope>
    <source>
        <strain evidence="8">DSM 16521</strain>
    </source>
</reference>
<dbReference type="InterPro" id="IPR038973">
    <property type="entry name" value="MutL/Mlh/Pms-like"/>
</dbReference>
<dbReference type="GO" id="GO:0032300">
    <property type="term" value="C:mismatch repair complex"/>
    <property type="evidence" value="ECO:0007669"/>
    <property type="project" value="InterPro"/>
</dbReference>
<dbReference type="Gene3D" id="3.30.230.10">
    <property type="match status" value="1"/>
</dbReference>
<keyword evidence="8" id="KW-1185">Reference proteome</keyword>
<dbReference type="PANTHER" id="PTHR10073:SF12">
    <property type="entry name" value="DNA MISMATCH REPAIR PROTEIN MLH1"/>
    <property type="match status" value="1"/>
</dbReference>
<dbReference type="InterPro" id="IPR037198">
    <property type="entry name" value="MutL_C_sf"/>
</dbReference>
<dbReference type="InterPro" id="IPR013507">
    <property type="entry name" value="DNA_mismatch_S5_2-like"/>
</dbReference>
<dbReference type="InterPro" id="IPR014762">
    <property type="entry name" value="DNA_mismatch_repair_CS"/>
</dbReference>
<dbReference type="Gene3D" id="3.30.1540.20">
    <property type="entry name" value="MutL, C-terminal domain, dimerisation subdomain"/>
    <property type="match status" value="1"/>
</dbReference>
<dbReference type="GO" id="GO:0030983">
    <property type="term" value="F:mismatched DNA binding"/>
    <property type="evidence" value="ECO:0007669"/>
    <property type="project" value="InterPro"/>
</dbReference>
<dbReference type="GO" id="GO:0005524">
    <property type="term" value="F:ATP binding"/>
    <property type="evidence" value="ECO:0007669"/>
    <property type="project" value="InterPro"/>
</dbReference>
<dbReference type="GO" id="GO:0006298">
    <property type="term" value="P:mismatch repair"/>
    <property type="evidence" value="ECO:0007669"/>
    <property type="project" value="UniProtKB-UniRule"/>
</dbReference>
<dbReference type="InterPro" id="IPR002099">
    <property type="entry name" value="MutL/Mlh/PMS"/>
</dbReference>
<dbReference type="Pfam" id="PF08676">
    <property type="entry name" value="MutL_C"/>
    <property type="match status" value="1"/>
</dbReference>
<evidence type="ECO:0000256" key="2">
    <source>
        <dbReference type="ARBA" id="ARBA00022763"/>
    </source>
</evidence>
<dbReference type="SMART" id="SM00853">
    <property type="entry name" value="MutL_C"/>
    <property type="match status" value="1"/>
</dbReference>
<evidence type="ECO:0000313" key="8">
    <source>
        <dbReference type="Proteomes" id="UP000189933"/>
    </source>
</evidence>
<dbReference type="InterPro" id="IPR042120">
    <property type="entry name" value="MutL_C_dimsub"/>
</dbReference>
<dbReference type="SUPFAM" id="SSF54211">
    <property type="entry name" value="Ribosomal protein S5 domain 2-like"/>
    <property type="match status" value="1"/>
</dbReference>
<gene>
    <name evidence="4" type="primary">mutL</name>
    <name evidence="7" type="ORF">SAMN02745885_00328</name>
</gene>
<dbReference type="InterPro" id="IPR014790">
    <property type="entry name" value="MutL_C"/>
</dbReference>
<evidence type="ECO:0000256" key="1">
    <source>
        <dbReference type="ARBA" id="ARBA00006082"/>
    </source>
</evidence>
<dbReference type="PROSITE" id="PS00058">
    <property type="entry name" value="DNA_MISMATCH_REPAIR_1"/>
    <property type="match status" value="1"/>
</dbReference>
<dbReference type="SUPFAM" id="SSF55874">
    <property type="entry name" value="ATPase domain of HSP90 chaperone/DNA topoisomerase II/histidine kinase"/>
    <property type="match status" value="1"/>
</dbReference>
<evidence type="ECO:0000259" key="6">
    <source>
        <dbReference type="SMART" id="SM01340"/>
    </source>
</evidence>
<dbReference type="CDD" id="cd16926">
    <property type="entry name" value="HATPase_MutL-MLH-PMS-like"/>
    <property type="match status" value="1"/>
</dbReference>
<dbReference type="FunFam" id="3.30.565.10:FF:000003">
    <property type="entry name" value="DNA mismatch repair endonuclease MutL"/>
    <property type="match status" value="1"/>
</dbReference>
<dbReference type="SMART" id="SM01340">
    <property type="entry name" value="DNA_mis_repair"/>
    <property type="match status" value="1"/>
</dbReference>
<dbReference type="InterPro" id="IPR020667">
    <property type="entry name" value="DNA_mismatch_repair_MutL"/>
</dbReference>
<evidence type="ECO:0000313" key="7">
    <source>
        <dbReference type="EMBL" id="SJZ58756.1"/>
    </source>
</evidence>
<name>A0A1T4LVU4_9FIRM</name>
<protein>
    <recommendedName>
        <fullName evidence="4">DNA mismatch repair protein MutL</fullName>
    </recommendedName>
</protein>
<dbReference type="Pfam" id="PF01119">
    <property type="entry name" value="DNA_mis_repair"/>
    <property type="match status" value="1"/>
</dbReference>
<dbReference type="Gene3D" id="3.30.565.10">
    <property type="entry name" value="Histidine kinase-like ATPase, C-terminal domain"/>
    <property type="match status" value="1"/>
</dbReference>
<dbReference type="GO" id="GO:0016887">
    <property type="term" value="F:ATP hydrolysis activity"/>
    <property type="evidence" value="ECO:0007669"/>
    <property type="project" value="InterPro"/>
</dbReference>
<dbReference type="EMBL" id="FUXM01000002">
    <property type="protein sequence ID" value="SJZ58756.1"/>
    <property type="molecule type" value="Genomic_DNA"/>
</dbReference>
<proteinExistence type="inferred from homology"/>
<dbReference type="Proteomes" id="UP000189933">
    <property type="component" value="Unassembled WGS sequence"/>
</dbReference>
<comment type="similarity">
    <text evidence="1 4">Belongs to the DNA mismatch repair MutL/HexB family.</text>
</comment>
<dbReference type="SUPFAM" id="SSF118116">
    <property type="entry name" value="DNA mismatch repair protein MutL"/>
    <property type="match status" value="1"/>
</dbReference>
<dbReference type="Gene3D" id="3.30.1370.100">
    <property type="entry name" value="MutL, C-terminal domain, regulatory subdomain"/>
    <property type="match status" value="1"/>
</dbReference>
<dbReference type="InterPro" id="IPR020568">
    <property type="entry name" value="Ribosomal_Su5_D2-typ_SF"/>
</dbReference>
<keyword evidence="3 4" id="KW-0234">DNA repair</keyword>
<evidence type="ECO:0000259" key="5">
    <source>
        <dbReference type="SMART" id="SM00853"/>
    </source>
</evidence>
<evidence type="ECO:0000256" key="4">
    <source>
        <dbReference type="HAMAP-Rule" id="MF_00149"/>
    </source>
</evidence>
<dbReference type="Pfam" id="PF13589">
    <property type="entry name" value="HATPase_c_3"/>
    <property type="match status" value="1"/>
</dbReference>
<evidence type="ECO:0000256" key="3">
    <source>
        <dbReference type="ARBA" id="ARBA00023204"/>
    </source>
</evidence>
<feature type="domain" description="MutL C-terminal dimerisation" evidence="5">
    <location>
        <begin position="395"/>
        <end position="536"/>
    </location>
</feature>
<dbReference type="InterPro" id="IPR042121">
    <property type="entry name" value="MutL_C_regsub"/>
</dbReference>
<sequence>MSNRIKILDPITANQIAAGEVVERPASVIKELVENSIDARASKIEIEVGESVLSYLRVFDNGMGISKEDLPLAFQRHATSKITSINDLNQLLTLGFRGEALPSIASVSELEISSRTADSINGWKFRFSGGHLVAEEAVGMPVGTDIIVRNLFFNTPARKKHVKSESTELGHIKDILLRFALAYPEIAFKFTAASSRQWQTDGKGDYFYPLVLNFGEEIASKMLEVKGESADASIKIHGFLAPPAFSRTTRLQQIIFVNRRLVRSRLISSIVEKTLNTLLAINRYPIFCLFIEIKPEIIDVNVHPTKMEIRFSEEDLITKVIESAVKEQFFPQQSAKTIINSMTLADKKISKELPQARPLFVELFSQPAKPDITPQIQEIKESAPDYPLSLPGWRVIGQIFDSFILLEDNQCFSLVDQHAAHERILYEKLLNEKDFRTAVQPLLYPETITLNPLLFQTLIDKIFLFQDFGYLVEHFGQNTILLRAVPLGLDNATATELFHDLLELMVDKQYENIQRLQEKWLILRACKTAIKANQKLSLPEMEALIEQLHQCTLPVTCPHGRPTKIEWQLKELEQLFKRT</sequence>
<dbReference type="PANTHER" id="PTHR10073">
    <property type="entry name" value="DNA MISMATCH REPAIR PROTEIN MLH, PMS, MUTL"/>
    <property type="match status" value="1"/>
</dbReference>
<feature type="domain" description="DNA mismatch repair protein S5" evidence="6">
    <location>
        <begin position="211"/>
        <end position="330"/>
    </location>
</feature>
<dbReference type="GO" id="GO:0140664">
    <property type="term" value="F:ATP-dependent DNA damage sensor activity"/>
    <property type="evidence" value="ECO:0007669"/>
    <property type="project" value="InterPro"/>
</dbReference>
<dbReference type="AlphaFoldDB" id="A0A1T4LVU4"/>
<comment type="function">
    <text evidence="4">This protein is involved in the repair of mismatches in DNA. It is required for dam-dependent methyl-directed DNA mismatch repair. May act as a 'molecular matchmaker', a protein that promotes the formation of a stable complex between two or more DNA-binding proteins in an ATP-dependent manner without itself being part of a final effector complex.</text>
</comment>
<dbReference type="HAMAP" id="MF_00149">
    <property type="entry name" value="DNA_mis_repair"/>
    <property type="match status" value="1"/>
</dbReference>
<dbReference type="RefSeq" id="WP_078664481.1">
    <property type="nucleotide sequence ID" value="NZ_FUXM01000002.1"/>
</dbReference>
<dbReference type="NCBIfam" id="TIGR00585">
    <property type="entry name" value="mutl"/>
    <property type="match status" value="1"/>
</dbReference>
<dbReference type="CDD" id="cd00782">
    <property type="entry name" value="MutL_Trans"/>
    <property type="match status" value="1"/>
</dbReference>
<dbReference type="OrthoDB" id="9763467at2"/>
<dbReference type="InterPro" id="IPR014721">
    <property type="entry name" value="Ribsml_uS5_D2-typ_fold_subgr"/>
</dbReference>
<organism evidence="7 8">
    <name type="scientific">Carboxydocella sporoproducens DSM 16521</name>
    <dbReference type="NCBI Taxonomy" id="1121270"/>
    <lineage>
        <taxon>Bacteria</taxon>
        <taxon>Bacillati</taxon>
        <taxon>Bacillota</taxon>
        <taxon>Clostridia</taxon>
        <taxon>Eubacteriales</taxon>
        <taxon>Clostridiales Family XVI. Incertae Sedis</taxon>
        <taxon>Carboxydocella</taxon>
    </lineage>
</organism>
<dbReference type="InterPro" id="IPR036890">
    <property type="entry name" value="HATPase_C_sf"/>
</dbReference>
<keyword evidence="2 4" id="KW-0227">DNA damage</keyword>
<accession>A0A1T4LVU4</accession>